<feature type="domain" description="ZP" evidence="10">
    <location>
        <begin position="61"/>
        <end position="312"/>
    </location>
</feature>
<accession>A0AAR5NWH1</accession>
<dbReference type="PANTHER" id="PTHR22907">
    <property type="entry name" value="GH04558P"/>
    <property type="match status" value="1"/>
</dbReference>
<sequence length="424" mass="46354">MKGIVRLNRLLPKALSLTTFPLVLFVLILVSSAKSANLPSQLLEDEGSYANEINDADVRVDCNSDEIVVNIGTRTGRFNGMIYPRGLSKNTHCLSEWVQRKAPITYTLPLRGCNTMSTELDDGGIEYFNTIVVQPHLKLVTNQGKGFHIRCRYTTRNNTAYNEALKMDPRTSPEDHVTAMAAMPGCSMKIYTGEPSDHIVAENVKIGDPLSLVVSIDSQDLYGIQVADCVVKDGLGWGEQKLIDSEGCPTDQEIMGMFKYSEDNNRAEVHFKAHKFPYIASVYYQCNVKLCLKANNGCETKPPVCGGSSGTRPRRQAGAENADSEGTPATIEVYSGLYVNEANDLAKAGQDDDSVFSEKYPDDAICISQRSFAIGICIAGLILMLCVVAAILCLLARRRKKTVSNPGSSIYSGPYTNTAYSHSS</sequence>
<keyword evidence="3" id="KW-1003">Cell membrane</keyword>
<keyword evidence="7 9" id="KW-0472">Membrane</keyword>
<dbReference type="Pfam" id="PF25301">
    <property type="entry name" value="CUT_C"/>
    <property type="match status" value="1"/>
</dbReference>
<dbReference type="Proteomes" id="UP000019118">
    <property type="component" value="Unassembled WGS sequence"/>
</dbReference>
<reference evidence="11" key="2">
    <citation type="submission" date="2024-08" db="UniProtKB">
        <authorList>
            <consortium name="EnsemblMetazoa"/>
        </authorList>
    </citation>
    <scope>IDENTIFICATION</scope>
</reference>
<keyword evidence="2" id="KW-0193">Cuticle</keyword>
<feature type="region of interest" description="Disordered" evidence="8">
    <location>
        <begin position="303"/>
        <end position="325"/>
    </location>
</feature>
<keyword evidence="6 9" id="KW-1133">Transmembrane helix</keyword>
<keyword evidence="5" id="KW-0732">Signal</keyword>
<evidence type="ECO:0000256" key="9">
    <source>
        <dbReference type="SAM" id="Phobius"/>
    </source>
</evidence>
<dbReference type="SMART" id="SM00241">
    <property type="entry name" value="ZP"/>
    <property type="match status" value="1"/>
</dbReference>
<evidence type="ECO:0000256" key="3">
    <source>
        <dbReference type="ARBA" id="ARBA00022475"/>
    </source>
</evidence>
<dbReference type="Pfam" id="PF25057">
    <property type="entry name" value="CUT_N"/>
    <property type="match status" value="1"/>
</dbReference>
<keyword evidence="4 9" id="KW-0812">Transmembrane</keyword>
<evidence type="ECO:0000256" key="1">
    <source>
        <dbReference type="ARBA" id="ARBA00004251"/>
    </source>
</evidence>
<reference evidence="12" key="1">
    <citation type="journal article" date="2013" name="Genome Biol.">
        <title>Draft genome of the mountain pine beetle, Dendroctonus ponderosae Hopkins, a major forest pest.</title>
        <authorList>
            <person name="Keeling C.I."/>
            <person name="Yuen M.M."/>
            <person name="Liao N.Y."/>
            <person name="Docking T.R."/>
            <person name="Chan S.K."/>
            <person name="Taylor G.A."/>
            <person name="Palmquist D.L."/>
            <person name="Jackman S.D."/>
            <person name="Nguyen A."/>
            <person name="Li M."/>
            <person name="Henderson H."/>
            <person name="Janes J.K."/>
            <person name="Zhao Y."/>
            <person name="Pandoh P."/>
            <person name="Moore R."/>
            <person name="Sperling F.A."/>
            <person name="Huber D.P."/>
            <person name="Birol I."/>
            <person name="Jones S.J."/>
            <person name="Bohlmann J."/>
        </authorList>
    </citation>
    <scope>NUCLEOTIDE SEQUENCE</scope>
</reference>
<dbReference type="GO" id="GO:0005886">
    <property type="term" value="C:plasma membrane"/>
    <property type="evidence" value="ECO:0007669"/>
    <property type="project" value="UniProtKB-SubCell"/>
</dbReference>
<proteinExistence type="predicted"/>
<dbReference type="InterPro" id="IPR001507">
    <property type="entry name" value="ZP_dom"/>
</dbReference>
<evidence type="ECO:0000256" key="8">
    <source>
        <dbReference type="SAM" id="MobiDB-lite"/>
    </source>
</evidence>
<dbReference type="AlphaFoldDB" id="A0AAR5NWH1"/>
<dbReference type="Gene3D" id="2.60.40.4100">
    <property type="entry name" value="Zona pellucida, ZP-C domain"/>
    <property type="match status" value="1"/>
</dbReference>
<protein>
    <recommendedName>
        <fullName evidence="10">ZP domain-containing protein</fullName>
    </recommendedName>
</protein>
<dbReference type="PANTHER" id="PTHR22907:SF54">
    <property type="entry name" value="GH04558P"/>
    <property type="match status" value="1"/>
</dbReference>
<name>A0AAR5NWH1_DENPD</name>
<dbReference type="GO" id="GO:0042302">
    <property type="term" value="F:structural constituent of cuticle"/>
    <property type="evidence" value="ECO:0007669"/>
    <property type="project" value="UniProtKB-KW"/>
</dbReference>
<feature type="transmembrane region" description="Helical" evidence="9">
    <location>
        <begin position="372"/>
        <end position="395"/>
    </location>
</feature>
<evidence type="ECO:0000256" key="5">
    <source>
        <dbReference type="ARBA" id="ARBA00022729"/>
    </source>
</evidence>
<evidence type="ECO:0000313" key="12">
    <source>
        <dbReference type="Proteomes" id="UP000019118"/>
    </source>
</evidence>
<evidence type="ECO:0000313" key="11">
    <source>
        <dbReference type="EnsemblMetazoa" id="XP_019753293.1"/>
    </source>
</evidence>
<evidence type="ECO:0000256" key="2">
    <source>
        <dbReference type="ARBA" id="ARBA00022460"/>
    </source>
</evidence>
<comment type="subcellular location">
    <subcellularLocation>
        <location evidence="1">Cell membrane</location>
        <topology evidence="1">Single-pass type I membrane protein</topology>
    </subcellularLocation>
</comment>
<evidence type="ECO:0000256" key="7">
    <source>
        <dbReference type="ARBA" id="ARBA00023136"/>
    </source>
</evidence>
<evidence type="ECO:0000256" key="4">
    <source>
        <dbReference type="ARBA" id="ARBA00022692"/>
    </source>
</evidence>
<dbReference type="InterPro" id="IPR056953">
    <property type="entry name" value="CUT_N"/>
</dbReference>
<evidence type="ECO:0000256" key="6">
    <source>
        <dbReference type="ARBA" id="ARBA00022989"/>
    </source>
</evidence>
<dbReference type="EnsemblMetazoa" id="XM_019897734.1">
    <property type="protein sequence ID" value="XP_019753293.1"/>
    <property type="gene ID" value="LOC109532725"/>
</dbReference>
<dbReference type="InterPro" id="IPR051962">
    <property type="entry name" value="Cuticlin"/>
</dbReference>
<dbReference type="InterPro" id="IPR042235">
    <property type="entry name" value="ZP-C_dom"/>
</dbReference>
<organism evidence="11 12">
    <name type="scientific">Dendroctonus ponderosae</name>
    <name type="common">Mountain pine beetle</name>
    <dbReference type="NCBI Taxonomy" id="77166"/>
    <lineage>
        <taxon>Eukaryota</taxon>
        <taxon>Metazoa</taxon>
        <taxon>Ecdysozoa</taxon>
        <taxon>Arthropoda</taxon>
        <taxon>Hexapoda</taxon>
        <taxon>Insecta</taxon>
        <taxon>Pterygota</taxon>
        <taxon>Neoptera</taxon>
        <taxon>Endopterygota</taxon>
        <taxon>Coleoptera</taxon>
        <taxon>Polyphaga</taxon>
        <taxon>Cucujiformia</taxon>
        <taxon>Curculionidae</taxon>
        <taxon>Scolytinae</taxon>
        <taxon>Dendroctonus</taxon>
    </lineage>
</organism>
<keyword evidence="12" id="KW-1185">Reference proteome</keyword>
<evidence type="ECO:0000259" key="10">
    <source>
        <dbReference type="PROSITE" id="PS51034"/>
    </source>
</evidence>
<dbReference type="InterPro" id="IPR057475">
    <property type="entry name" value="CUT_C"/>
</dbReference>
<dbReference type="PROSITE" id="PS51034">
    <property type="entry name" value="ZP_2"/>
    <property type="match status" value="1"/>
</dbReference>